<evidence type="ECO:0000259" key="1">
    <source>
        <dbReference type="Pfam" id="PF12680"/>
    </source>
</evidence>
<feature type="domain" description="SnoaL-like" evidence="1">
    <location>
        <begin position="7"/>
        <end position="117"/>
    </location>
</feature>
<dbReference type="AlphaFoldDB" id="A0A939MQC7"/>
<gene>
    <name evidence="2" type="ORF">J4H92_12040</name>
</gene>
<protein>
    <submittedName>
        <fullName evidence="2">Nuclear transport factor 2 family protein</fullName>
    </submittedName>
</protein>
<reference evidence="2" key="1">
    <citation type="submission" date="2021-03" db="EMBL/GenBank/DDBJ databases">
        <title>Leucobacter chromiisoli sp. nov., isolated from chromium-containing soil of chemical plant.</title>
        <authorList>
            <person name="Xu Z."/>
        </authorList>
    </citation>
    <scope>NUCLEOTIDE SEQUENCE</scope>
    <source>
        <strain evidence="2">S27</strain>
    </source>
</reference>
<accession>A0A939MQC7</accession>
<name>A0A939MQC7_9MICO</name>
<sequence>MDQQRFDDYIARFNRKDATAFDDYLADDLHMQNGTLEYTGVQGMKDHYAKIWSTFTEELAPSDFVGSETNAAIRMVTYFTAERDDEESTFGPVVAGDRFEFRGVISYRLDEAGRFADILVAYNSFTAIRRDGTVAELGIPH</sequence>
<dbReference type="Gene3D" id="3.10.450.50">
    <property type="match status" value="1"/>
</dbReference>
<evidence type="ECO:0000313" key="3">
    <source>
        <dbReference type="Proteomes" id="UP000664382"/>
    </source>
</evidence>
<dbReference type="SUPFAM" id="SSF54427">
    <property type="entry name" value="NTF2-like"/>
    <property type="match status" value="1"/>
</dbReference>
<proteinExistence type="predicted"/>
<dbReference type="RefSeq" id="WP_208098443.1">
    <property type="nucleotide sequence ID" value="NZ_JAGDYM010000014.1"/>
</dbReference>
<dbReference type="InterPro" id="IPR032710">
    <property type="entry name" value="NTF2-like_dom_sf"/>
</dbReference>
<dbReference type="InterPro" id="IPR037401">
    <property type="entry name" value="SnoaL-like"/>
</dbReference>
<comment type="caution">
    <text evidence="2">The sequence shown here is derived from an EMBL/GenBank/DDBJ whole genome shotgun (WGS) entry which is preliminary data.</text>
</comment>
<dbReference type="EMBL" id="JAGDYM010000014">
    <property type="protein sequence ID" value="MBO1902676.1"/>
    <property type="molecule type" value="Genomic_DNA"/>
</dbReference>
<organism evidence="2 3">
    <name type="scientific">Leucobacter weissii</name>
    <dbReference type="NCBI Taxonomy" id="1983706"/>
    <lineage>
        <taxon>Bacteria</taxon>
        <taxon>Bacillati</taxon>
        <taxon>Actinomycetota</taxon>
        <taxon>Actinomycetes</taxon>
        <taxon>Micrococcales</taxon>
        <taxon>Microbacteriaceae</taxon>
        <taxon>Leucobacter</taxon>
    </lineage>
</organism>
<evidence type="ECO:0000313" key="2">
    <source>
        <dbReference type="EMBL" id="MBO1902676.1"/>
    </source>
</evidence>
<dbReference type="Proteomes" id="UP000664382">
    <property type="component" value="Unassembled WGS sequence"/>
</dbReference>
<dbReference type="Pfam" id="PF12680">
    <property type="entry name" value="SnoaL_2"/>
    <property type="match status" value="1"/>
</dbReference>
<keyword evidence="3" id="KW-1185">Reference proteome</keyword>